<feature type="compositionally biased region" description="Acidic residues" evidence="1">
    <location>
        <begin position="76"/>
        <end position="85"/>
    </location>
</feature>
<evidence type="ECO:0000313" key="3">
    <source>
        <dbReference type="EMBL" id="OLO04914.1"/>
    </source>
</evidence>
<sequence length="106" mass="10697">MNSKALGILSLTTTLACGFSGVATAQSDAEAEAYQNISKPLSPGDGVTADDASGEEFSGSSQASAESLGNVKNETDEPTEVENSESLDQLSADGHSDAAADAIENQ</sequence>
<keyword evidence="2" id="KW-0732">Signal</keyword>
<keyword evidence="4" id="KW-1185">Reference proteome</keyword>
<protein>
    <submittedName>
        <fullName evidence="3">Uncharacterized protein</fullName>
    </submittedName>
</protein>
<comment type="caution">
    <text evidence="3">The sequence shown here is derived from an EMBL/GenBank/DDBJ whole genome shotgun (WGS) entry which is preliminary data.</text>
</comment>
<feature type="signal peptide" evidence="2">
    <location>
        <begin position="1"/>
        <end position="25"/>
    </location>
</feature>
<evidence type="ECO:0000256" key="1">
    <source>
        <dbReference type="SAM" id="MobiDB-lite"/>
    </source>
</evidence>
<dbReference type="Proteomes" id="UP000186878">
    <property type="component" value="Unassembled WGS sequence"/>
</dbReference>
<dbReference type="RefSeq" id="WP_075569404.1">
    <property type="nucleotide sequence ID" value="NZ_MSDO01000007.1"/>
</dbReference>
<evidence type="ECO:0000256" key="2">
    <source>
        <dbReference type="SAM" id="SignalP"/>
    </source>
</evidence>
<accession>A0A1Q8SU12</accession>
<feature type="region of interest" description="Disordered" evidence="1">
    <location>
        <begin position="37"/>
        <end position="106"/>
    </location>
</feature>
<feature type="compositionally biased region" description="Low complexity" evidence="1">
    <location>
        <begin position="91"/>
        <end position="106"/>
    </location>
</feature>
<dbReference type="EMBL" id="MSDO01000007">
    <property type="protein sequence ID" value="OLO04914.1"/>
    <property type="molecule type" value="Genomic_DNA"/>
</dbReference>
<dbReference type="AlphaFoldDB" id="A0A1Q8SU12"/>
<feature type="compositionally biased region" description="Polar residues" evidence="1">
    <location>
        <begin position="58"/>
        <end position="72"/>
    </location>
</feature>
<feature type="chain" id="PRO_5013045099" evidence="2">
    <location>
        <begin position="26"/>
        <end position="106"/>
    </location>
</feature>
<gene>
    <name evidence="3" type="ORF">BTW07_06735</name>
</gene>
<name>A0A1Q8SU12_9GAMM</name>
<dbReference type="PROSITE" id="PS51257">
    <property type="entry name" value="PROKAR_LIPOPROTEIN"/>
    <property type="match status" value="1"/>
</dbReference>
<organism evidence="3 4">
    <name type="scientific">Salinicola socius</name>
    <dbReference type="NCBI Taxonomy" id="404433"/>
    <lineage>
        <taxon>Bacteria</taxon>
        <taxon>Pseudomonadati</taxon>
        <taxon>Pseudomonadota</taxon>
        <taxon>Gammaproteobacteria</taxon>
        <taxon>Oceanospirillales</taxon>
        <taxon>Halomonadaceae</taxon>
        <taxon>Salinicola</taxon>
    </lineage>
</organism>
<evidence type="ECO:0000313" key="4">
    <source>
        <dbReference type="Proteomes" id="UP000186878"/>
    </source>
</evidence>
<proteinExistence type="predicted"/>
<reference evidence="3 4" key="1">
    <citation type="submission" date="2016-12" db="EMBL/GenBank/DDBJ databases">
        <title>Draft genome sequences of strains Salinicola socius SMB35, Salinicola sp. MH3R3-1 and Chromohalobacter sp. SMB17 from the Verkhnekamsk potash mining region of Russia.</title>
        <authorList>
            <person name="Mavrodi D.V."/>
            <person name="Olsson B.E."/>
            <person name="Korsakova E.S."/>
            <person name="Pyankova A."/>
            <person name="Mavrodi O.V."/>
            <person name="Plotnikova E.G."/>
        </authorList>
    </citation>
    <scope>NUCLEOTIDE SEQUENCE [LARGE SCALE GENOMIC DNA]</scope>
    <source>
        <strain evidence="3 4">SMB35</strain>
    </source>
</reference>